<sequence length="72" mass="8692">MSKKVYVNYPNLKDEEINGMRNFNTIDHVIMLNRAKRFTDLTYADFLNNVRWGIATEEDYEKLSRRVFKEND</sequence>
<dbReference type="EMBL" id="CAADFZ010000163">
    <property type="protein sequence ID" value="VFK67772.1"/>
    <property type="molecule type" value="Genomic_DNA"/>
</dbReference>
<reference evidence="1" key="1">
    <citation type="submission" date="2019-02" db="EMBL/GenBank/DDBJ databases">
        <authorList>
            <person name="Gruber-Vodicka R. H."/>
            <person name="Seah K. B. B."/>
        </authorList>
    </citation>
    <scope>NUCLEOTIDE SEQUENCE</scope>
    <source>
        <strain evidence="1">BECK_BY8</strain>
    </source>
</reference>
<proteinExistence type="predicted"/>
<dbReference type="AlphaFoldDB" id="A0A451AP23"/>
<organism evidence="1">
    <name type="scientific">Candidatus Kentrum sp. UNK</name>
    <dbReference type="NCBI Taxonomy" id="2126344"/>
    <lineage>
        <taxon>Bacteria</taxon>
        <taxon>Pseudomonadati</taxon>
        <taxon>Pseudomonadota</taxon>
        <taxon>Gammaproteobacteria</taxon>
        <taxon>Candidatus Kentrum</taxon>
    </lineage>
</organism>
<name>A0A451AP23_9GAMM</name>
<gene>
    <name evidence="1" type="ORF">BECKUNK1418G_GA0071005_11632</name>
</gene>
<accession>A0A451AP23</accession>
<protein>
    <submittedName>
        <fullName evidence="1">Uncharacterized protein</fullName>
    </submittedName>
</protein>
<evidence type="ECO:0000313" key="1">
    <source>
        <dbReference type="EMBL" id="VFK67772.1"/>
    </source>
</evidence>